<evidence type="ECO:0000256" key="9">
    <source>
        <dbReference type="ARBA" id="ARBA00022840"/>
    </source>
</evidence>
<dbReference type="GO" id="GO:0016301">
    <property type="term" value="F:kinase activity"/>
    <property type="evidence" value="ECO:0007669"/>
    <property type="project" value="UniProtKB-UniRule"/>
</dbReference>
<dbReference type="InterPro" id="IPR008279">
    <property type="entry name" value="PEP-util_enz_mobile_dom"/>
</dbReference>
<comment type="catalytic activity">
    <reaction evidence="11">
        <text>pyruvate + phosphate + ATP = phosphoenolpyruvate + AMP + diphosphate + H(+)</text>
        <dbReference type="Rhea" id="RHEA:10756"/>
        <dbReference type="ChEBI" id="CHEBI:15361"/>
        <dbReference type="ChEBI" id="CHEBI:15378"/>
        <dbReference type="ChEBI" id="CHEBI:30616"/>
        <dbReference type="ChEBI" id="CHEBI:33019"/>
        <dbReference type="ChEBI" id="CHEBI:43474"/>
        <dbReference type="ChEBI" id="CHEBI:58702"/>
        <dbReference type="ChEBI" id="CHEBI:456215"/>
        <dbReference type="EC" id="2.7.9.1"/>
    </reaction>
</comment>
<evidence type="ECO:0000256" key="6">
    <source>
        <dbReference type="ARBA" id="ARBA00022723"/>
    </source>
</evidence>
<comment type="caution">
    <text evidence="18">The sequence shown here is derived from an EMBL/GenBank/DDBJ whole genome shotgun (WGS) entry which is preliminary data.</text>
</comment>
<evidence type="ECO:0000256" key="7">
    <source>
        <dbReference type="ARBA" id="ARBA00022741"/>
    </source>
</evidence>
<dbReference type="RefSeq" id="WP_111136784.1">
    <property type="nucleotide sequence ID" value="NZ_POUB01000256.1"/>
</dbReference>
<dbReference type="AlphaFoldDB" id="A0A2W2BUB7"/>
<dbReference type="InterPro" id="IPR000121">
    <property type="entry name" value="PEP_util_C"/>
</dbReference>
<dbReference type="InterPro" id="IPR018274">
    <property type="entry name" value="PEP_util_AS"/>
</dbReference>
<gene>
    <name evidence="18" type="ORF">C1I99_25715</name>
</gene>
<feature type="domain" description="Pyruvate phosphate dikinase AMP/ATP-binding" evidence="16">
    <location>
        <begin position="69"/>
        <end position="293"/>
    </location>
</feature>
<feature type="binding site" evidence="13">
    <location>
        <position position="790"/>
    </location>
    <ligand>
        <name>substrate</name>
    </ligand>
</feature>
<dbReference type="InterPro" id="IPR015813">
    <property type="entry name" value="Pyrv/PenolPyrv_kinase-like_dom"/>
</dbReference>
<dbReference type="InterPro" id="IPR013815">
    <property type="entry name" value="ATP_grasp_subdomain_1"/>
</dbReference>
<feature type="domain" description="PEP-utilising enzyme mobile" evidence="15">
    <location>
        <begin position="426"/>
        <end position="507"/>
    </location>
</feature>
<keyword evidence="5" id="KW-0808">Transferase</keyword>
<feature type="binding site" evidence="13">
    <location>
        <position position="791"/>
    </location>
    <ligand>
        <name>substrate</name>
    </ligand>
</feature>
<keyword evidence="6 14" id="KW-0479">Metal-binding</keyword>
<keyword evidence="8 18" id="KW-0418">Kinase</keyword>
<keyword evidence="10 14" id="KW-0460">Magnesium</keyword>
<comment type="cofactor">
    <cofactor evidence="1 11 14">
        <name>Mg(2+)</name>
        <dbReference type="ChEBI" id="CHEBI:18420"/>
    </cofactor>
</comment>
<dbReference type="PROSITE" id="PS00370">
    <property type="entry name" value="PEP_ENZYMES_PHOS_SITE"/>
    <property type="match status" value="1"/>
</dbReference>
<accession>A0A2W2BUB7</accession>
<feature type="binding site" evidence="13">
    <location>
        <position position="767"/>
    </location>
    <ligand>
        <name>substrate</name>
    </ligand>
</feature>
<evidence type="ECO:0000256" key="5">
    <source>
        <dbReference type="ARBA" id="ARBA00022679"/>
    </source>
</evidence>
<dbReference type="SUPFAM" id="SSF51621">
    <property type="entry name" value="Phosphoenolpyruvate/pyruvate domain"/>
    <property type="match status" value="1"/>
</dbReference>
<dbReference type="Gene3D" id="1.10.189.10">
    <property type="entry name" value="Pyruvate Phosphate Dikinase, domain 2"/>
    <property type="match status" value="1"/>
</dbReference>
<sequence length="902" mass="97940">MAAQEMVEHKYVYDFAEGNKDQKDLLGGKGANLAEMTNLGLPVPPGFTITTEACKAYLATGEEPAGLAGQIAAHLAALERAMGKRLGDPADPLLVSVRSGAKFSMPGMMDTVLNVGLNDRSVVGLAAQAGGNERFAWDSYRRLIQMFGKTVCDVPGEEFEHALDDAKRAKGATTDLDLDADDLRGLVDAFKRIFSKHTGREFPQEPREQLDLAIRAVFESWNAERAVVYRRQERIPADLGTAVNVVTMVFGNLGPDSGTGVAFTRDPASGLQGIYGDYLANAQGEDVVAGIRNTVPLQELERIDKKSYDELLGFMARLEEHYKDLCDIEFTIERGKLWMLQTRVGKRTAAAAFVIAGQLVDEGLIDLDEALHRVNGAQLAQLMFPRFQLDHEFQPVAKGIGASPGAAVGKVVFTSARAVELAAEGEPVILVRRETNPDDLNGMIASKGILTSRGGKTSHAAVVARGMGKTCVSGADELDINIPQREFTVAGQTVNEGDVVSIDGTTGKVYLGEVPVMPSEVVQYFEGSLDPEHIDNPLVKAVHRIMTHADAKRRLVVRTNADTAADAARARRFGAQGIGLCRTEHMFLGDRRELVERLILARDETERDNALAALLPLQRADFVEIFREMDGLPVTVRLIDPPLHEFLPPLEQLAVNVAVAQERGEDVAKEEALLAAVRRMHEQNPMLGLRGVRLGLVIPGLFAMQVRAITEAAVECARNGVTPRPEIMVPLVGAVQELETVRAEAERIIAEVTREQPVEVLIGTMIEVPRAALTAGQIAEAAQFFSFGTNDLTQMGWGFSRDDVEGAFFWRYLELGIFGISPFESIDAEGVGRLVRIATEEGRAARPGLKLGVCGEHGGDPESVHFFHEVGLDYVSCSPFRVPVARLEAGRAGVQTEGSDSR</sequence>
<evidence type="ECO:0000256" key="11">
    <source>
        <dbReference type="PIRNR" id="PIRNR000853"/>
    </source>
</evidence>
<dbReference type="PANTHER" id="PTHR22931">
    <property type="entry name" value="PHOSPHOENOLPYRUVATE DIKINASE-RELATED"/>
    <property type="match status" value="1"/>
</dbReference>
<feature type="active site" description="Tele-phosphohistidine intermediate" evidence="12">
    <location>
        <position position="459"/>
    </location>
</feature>
<evidence type="ECO:0000313" key="18">
    <source>
        <dbReference type="EMBL" id="PZF89110.1"/>
    </source>
</evidence>
<dbReference type="InterPro" id="IPR010121">
    <property type="entry name" value="Pyruvate_phosphate_dikinase"/>
</dbReference>
<organism evidence="18 19">
    <name type="scientific">Micromonospora deserti</name>
    <dbReference type="NCBI Taxonomy" id="2070366"/>
    <lineage>
        <taxon>Bacteria</taxon>
        <taxon>Bacillati</taxon>
        <taxon>Actinomycetota</taxon>
        <taxon>Actinomycetes</taxon>
        <taxon>Micromonosporales</taxon>
        <taxon>Micromonosporaceae</taxon>
        <taxon>Micromonospora</taxon>
    </lineage>
</organism>
<keyword evidence="9" id="KW-0067">ATP-binding</keyword>
<feature type="domain" description="Pyruvate phosphate dikinase AMP/ATP-binding" evidence="16">
    <location>
        <begin position="299"/>
        <end position="350"/>
    </location>
</feature>
<dbReference type="SUPFAM" id="SSF56059">
    <property type="entry name" value="Glutathione synthetase ATP-binding domain-like"/>
    <property type="match status" value="1"/>
</dbReference>
<dbReference type="InterPro" id="IPR040442">
    <property type="entry name" value="Pyrv_kinase-like_dom_sf"/>
</dbReference>
<dbReference type="EC" id="2.7.9.1" evidence="3 11"/>
<dbReference type="OrthoDB" id="9765468at2"/>
<evidence type="ECO:0000256" key="4">
    <source>
        <dbReference type="ARBA" id="ARBA00020138"/>
    </source>
</evidence>
<dbReference type="NCBIfam" id="TIGR01828">
    <property type="entry name" value="pyru_phos_dikin"/>
    <property type="match status" value="1"/>
</dbReference>
<dbReference type="Gene3D" id="3.50.30.10">
    <property type="entry name" value="Phosphohistidine domain"/>
    <property type="match status" value="1"/>
</dbReference>
<comment type="similarity">
    <text evidence="2 11">Belongs to the PEP-utilizing enzyme family.</text>
</comment>
<dbReference type="Pfam" id="PF00391">
    <property type="entry name" value="PEP-utilizers"/>
    <property type="match status" value="1"/>
</dbReference>
<dbReference type="PIRSF" id="PIRSF000853">
    <property type="entry name" value="PPDK"/>
    <property type="match status" value="1"/>
</dbReference>
<dbReference type="Proteomes" id="UP000248749">
    <property type="component" value="Unassembled WGS sequence"/>
</dbReference>
<dbReference type="Gene3D" id="3.30.1490.20">
    <property type="entry name" value="ATP-grasp fold, A domain"/>
    <property type="match status" value="1"/>
</dbReference>
<feature type="domain" description="PEP-utilising enzyme C-terminal" evidence="17">
    <location>
        <begin position="542"/>
        <end position="889"/>
    </location>
</feature>
<feature type="binding site" evidence="14">
    <location>
        <position position="791"/>
    </location>
    <ligand>
        <name>Mg(2+)</name>
        <dbReference type="ChEBI" id="CHEBI:18420"/>
    </ligand>
</feature>
<dbReference type="GO" id="GO:0005524">
    <property type="term" value="F:ATP binding"/>
    <property type="evidence" value="ECO:0007669"/>
    <property type="project" value="UniProtKB-UniRule"/>
</dbReference>
<feature type="binding site" evidence="13">
    <location>
        <position position="582"/>
    </location>
    <ligand>
        <name>substrate</name>
    </ligand>
</feature>
<evidence type="ECO:0000256" key="2">
    <source>
        <dbReference type="ARBA" id="ARBA00007837"/>
    </source>
</evidence>
<name>A0A2W2BUB7_9ACTN</name>
<evidence type="ECO:0000256" key="10">
    <source>
        <dbReference type="ARBA" id="ARBA00022842"/>
    </source>
</evidence>
<evidence type="ECO:0000256" key="1">
    <source>
        <dbReference type="ARBA" id="ARBA00001946"/>
    </source>
</evidence>
<evidence type="ECO:0000259" key="15">
    <source>
        <dbReference type="Pfam" id="PF00391"/>
    </source>
</evidence>
<protein>
    <recommendedName>
        <fullName evidence="4 11">Pyruvate, phosphate dikinase</fullName>
        <ecNumber evidence="3 11">2.7.9.1</ecNumber>
    </recommendedName>
</protein>
<dbReference type="Gene3D" id="1.20.80.30">
    <property type="match status" value="1"/>
</dbReference>
<keyword evidence="7" id="KW-0547">Nucleotide-binding</keyword>
<evidence type="ECO:0000256" key="12">
    <source>
        <dbReference type="PIRSR" id="PIRSR000853-1"/>
    </source>
</evidence>
<feature type="binding site" evidence="13">
    <location>
        <position position="789"/>
    </location>
    <ligand>
        <name>substrate</name>
    </ligand>
</feature>
<dbReference type="Gene3D" id="3.30.470.20">
    <property type="entry name" value="ATP-grasp fold, B domain"/>
    <property type="match status" value="1"/>
</dbReference>
<keyword evidence="18" id="KW-0670">Pyruvate</keyword>
<evidence type="ECO:0000259" key="16">
    <source>
        <dbReference type="Pfam" id="PF01326"/>
    </source>
</evidence>
<feature type="binding site" evidence="13">
    <location>
        <position position="788"/>
    </location>
    <ligand>
        <name>substrate</name>
    </ligand>
</feature>
<dbReference type="GO" id="GO:0050242">
    <property type="term" value="F:pyruvate, phosphate dikinase activity"/>
    <property type="evidence" value="ECO:0007669"/>
    <property type="project" value="UniProtKB-UniRule"/>
</dbReference>
<evidence type="ECO:0000256" key="13">
    <source>
        <dbReference type="PIRSR" id="PIRSR000853-2"/>
    </source>
</evidence>
<evidence type="ECO:0000259" key="17">
    <source>
        <dbReference type="Pfam" id="PF02896"/>
    </source>
</evidence>
<dbReference type="NCBIfam" id="NF004531">
    <property type="entry name" value="PRK05878.1"/>
    <property type="match status" value="1"/>
</dbReference>
<feature type="binding site" evidence="14">
    <location>
        <position position="767"/>
    </location>
    <ligand>
        <name>Mg(2+)</name>
        <dbReference type="ChEBI" id="CHEBI:18420"/>
    </ligand>
</feature>
<dbReference type="InterPro" id="IPR002192">
    <property type="entry name" value="PPDK_AMP/ATP-bd"/>
</dbReference>
<evidence type="ECO:0000256" key="3">
    <source>
        <dbReference type="ARBA" id="ARBA00011994"/>
    </source>
</evidence>
<dbReference type="Pfam" id="PF02896">
    <property type="entry name" value="PEP-utilizers_C"/>
    <property type="match status" value="1"/>
</dbReference>
<dbReference type="Gene3D" id="3.20.20.60">
    <property type="entry name" value="Phosphoenolpyruvate-binding domains"/>
    <property type="match status" value="1"/>
</dbReference>
<dbReference type="InterPro" id="IPR036637">
    <property type="entry name" value="Phosphohistidine_dom_sf"/>
</dbReference>
<reference evidence="18 19" key="1">
    <citation type="submission" date="2018-01" db="EMBL/GenBank/DDBJ databases">
        <title>Draft genome sequence of Salinispora sp. 13K206.</title>
        <authorList>
            <person name="Sahin N."/>
            <person name="Saygin H."/>
            <person name="Ay H."/>
        </authorList>
    </citation>
    <scope>NUCLEOTIDE SEQUENCE [LARGE SCALE GENOMIC DNA]</scope>
    <source>
        <strain evidence="18 19">13K206</strain>
    </source>
</reference>
<keyword evidence="19" id="KW-1185">Reference proteome</keyword>
<feature type="binding site" evidence="13">
    <location>
        <position position="637"/>
    </location>
    <ligand>
        <name>substrate</name>
    </ligand>
</feature>
<dbReference type="Pfam" id="PF01326">
    <property type="entry name" value="PPDK_N"/>
    <property type="match status" value="2"/>
</dbReference>
<evidence type="ECO:0000313" key="19">
    <source>
        <dbReference type="Proteomes" id="UP000248749"/>
    </source>
</evidence>
<feature type="active site" description="Proton donor" evidence="12">
    <location>
        <position position="854"/>
    </location>
</feature>
<dbReference type="PANTHER" id="PTHR22931:SF9">
    <property type="entry name" value="PYRUVATE, PHOSPHATE DIKINASE 1, CHLOROPLASTIC"/>
    <property type="match status" value="1"/>
</dbReference>
<dbReference type="GO" id="GO:0046872">
    <property type="term" value="F:metal ion binding"/>
    <property type="evidence" value="ECO:0007669"/>
    <property type="project" value="UniProtKB-UniRule"/>
</dbReference>
<evidence type="ECO:0000256" key="8">
    <source>
        <dbReference type="ARBA" id="ARBA00022777"/>
    </source>
</evidence>
<evidence type="ECO:0000256" key="14">
    <source>
        <dbReference type="PIRSR" id="PIRSR000853-3"/>
    </source>
</evidence>
<proteinExistence type="inferred from homology"/>
<dbReference type="EMBL" id="POUB01000256">
    <property type="protein sequence ID" value="PZF89110.1"/>
    <property type="molecule type" value="Genomic_DNA"/>
</dbReference>
<dbReference type="SUPFAM" id="SSF52009">
    <property type="entry name" value="Phosphohistidine domain"/>
    <property type="match status" value="1"/>
</dbReference>